<feature type="compositionally biased region" description="Low complexity" evidence="13">
    <location>
        <begin position="86"/>
        <end position="116"/>
    </location>
</feature>
<feature type="region of interest" description="Disordered" evidence="13">
    <location>
        <begin position="82"/>
        <end position="116"/>
    </location>
</feature>
<feature type="domain" description="Peripheral subunit-binding (PSBD)" evidence="15">
    <location>
        <begin position="111"/>
        <end position="148"/>
    </location>
</feature>
<dbReference type="FunFam" id="3.30.559.10:FF:000007">
    <property type="entry name" value="Dihydrolipoamide acetyltransferase component of pyruvate dehydrogenase complex"/>
    <property type="match status" value="1"/>
</dbReference>
<dbReference type="GO" id="GO:0033512">
    <property type="term" value="P:L-lysine catabolic process to acetyl-CoA via saccharopine"/>
    <property type="evidence" value="ECO:0007669"/>
    <property type="project" value="UniProtKB-UniRule"/>
</dbReference>
<dbReference type="CDD" id="cd06849">
    <property type="entry name" value="lipoyl_domain"/>
    <property type="match status" value="1"/>
</dbReference>
<dbReference type="Pfam" id="PF02817">
    <property type="entry name" value="E3_binding"/>
    <property type="match status" value="1"/>
</dbReference>
<dbReference type="InterPro" id="IPR050537">
    <property type="entry name" value="2-oxoacid_dehydrogenase"/>
</dbReference>
<evidence type="ECO:0000256" key="12">
    <source>
        <dbReference type="RuleBase" id="RU361138"/>
    </source>
</evidence>
<dbReference type="PROSITE" id="PS00189">
    <property type="entry name" value="LIPOYL"/>
    <property type="match status" value="1"/>
</dbReference>
<dbReference type="InterPro" id="IPR023213">
    <property type="entry name" value="CAT-like_dom_sf"/>
</dbReference>
<dbReference type="NCBIfam" id="TIGR01347">
    <property type="entry name" value="sucB"/>
    <property type="match status" value="1"/>
</dbReference>
<evidence type="ECO:0000259" key="15">
    <source>
        <dbReference type="PROSITE" id="PS51826"/>
    </source>
</evidence>
<feature type="compositionally biased region" description="Low complexity" evidence="13">
    <location>
        <begin position="154"/>
        <end position="170"/>
    </location>
</feature>
<dbReference type="PROSITE" id="PS51826">
    <property type="entry name" value="PSBD"/>
    <property type="match status" value="1"/>
</dbReference>
<evidence type="ECO:0000313" key="16">
    <source>
        <dbReference type="EMBL" id="QEE12977.1"/>
    </source>
</evidence>
<evidence type="ECO:0000256" key="2">
    <source>
        <dbReference type="ARBA" id="ARBA00005145"/>
    </source>
</evidence>
<keyword evidence="9 12" id="KW-0450">Lipoyl</keyword>
<dbReference type="InterPro" id="IPR000089">
    <property type="entry name" value="Biotin_lipoyl"/>
</dbReference>
<dbReference type="PANTHER" id="PTHR43416">
    <property type="entry name" value="DIHYDROLIPOYLLYSINE-RESIDUE SUCCINYLTRANSFERASE COMPONENT OF 2-OXOGLUTARATE DEHYDROGENASE COMPLEX, MITOCHONDRIAL-RELATED"/>
    <property type="match status" value="1"/>
</dbReference>
<dbReference type="GO" id="GO:0004149">
    <property type="term" value="F:dihydrolipoyllysine-residue succinyltransferase activity"/>
    <property type="evidence" value="ECO:0007669"/>
    <property type="project" value="UniProtKB-UniRule"/>
</dbReference>
<evidence type="ECO:0000256" key="3">
    <source>
        <dbReference type="ARBA" id="ARBA00007317"/>
    </source>
</evidence>
<dbReference type="GeneID" id="71062174"/>
<dbReference type="GO" id="GO:0005829">
    <property type="term" value="C:cytosol"/>
    <property type="evidence" value="ECO:0007669"/>
    <property type="project" value="TreeGrafter"/>
</dbReference>
<dbReference type="InterPro" id="IPR011053">
    <property type="entry name" value="Single_hybrid_motif"/>
</dbReference>
<proteinExistence type="inferred from homology"/>
<keyword evidence="8 12" id="KW-0808">Transferase</keyword>
<name>A0A5B9D3U3_9HYPH</name>
<evidence type="ECO:0000256" key="4">
    <source>
        <dbReference type="ARBA" id="ARBA00011666"/>
    </source>
</evidence>
<dbReference type="InterPro" id="IPR004167">
    <property type="entry name" value="PSBD"/>
</dbReference>
<dbReference type="EMBL" id="CP031844">
    <property type="protein sequence ID" value="QEE12977.1"/>
    <property type="molecule type" value="Genomic_DNA"/>
</dbReference>
<dbReference type="EC" id="2.3.1.61" evidence="5 12"/>
<dbReference type="InterPro" id="IPR006255">
    <property type="entry name" value="SucB"/>
</dbReference>
<dbReference type="OrthoDB" id="9805770at2"/>
<feature type="domain" description="Lipoyl-binding" evidence="14">
    <location>
        <begin position="2"/>
        <end position="77"/>
    </location>
</feature>
<dbReference type="RefSeq" id="WP_120121510.1">
    <property type="nucleotide sequence ID" value="NZ_CP031844.2"/>
</dbReference>
<dbReference type="Gene3D" id="4.10.320.10">
    <property type="entry name" value="E3-binding domain"/>
    <property type="match status" value="1"/>
</dbReference>
<dbReference type="InterPro" id="IPR001078">
    <property type="entry name" value="2-oxoacid_DH_actylTfrase"/>
</dbReference>
<accession>A0A5B9D3U3</accession>
<organism evidence="16 17">
    <name type="scientific">Bartonella krasnovii</name>
    <dbReference type="NCBI Taxonomy" id="2267275"/>
    <lineage>
        <taxon>Bacteria</taxon>
        <taxon>Pseudomonadati</taxon>
        <taxon>Pseudomonadota</taxon>
        <taxon>Alphaproteobacteria</taxon>
        <taxon>Hyphomicrobiales</taxon>
        <taxon>Bartonellaceae</taxon>
        <taxon>Bartonella</taxon>
    </lineage>
</organism>
<dbReference type="PROSITE" id="PS50968">
    <property type="entry name" value="BIOTINYL_LIPOYL"/>
    <property type="match status" value="1"/>
</dbReference>
<comment type="function">
    <text evidence="1 12">E2 component of the 2-oxoglutarate dehydrogenase (OGDH) complex which catalyzes the second step in the conversion of 2-oxoglutarate to succinyl-CoA and CO(2).</text>
</comment>
<dbReference type="PANTHER" id="PTHR43416:SF5">
    <property type="entry name" value="DIHYDROLIPOYLLYSINE-RESIDUE SUCCINYLTRANSFERASE COMPONENT OF 2-OXOGLUTARATE DEHYDROGENASE COMPLEX, MITOCHONDRIAL"/>
    <property type="match status" value="1"/>
</dbReference>
<dbReference type="Pfam" id="PF00364">
    <property type="entry name" value="Biotin_lipoyl"/>
    <property type="match status" value="1"/>
</dbReference>
<comment type="pathway">
    <text evidence="2 12">Amino-acid degradation; L-lysine degradation via saccharopine pathway; glutaryl-CoA from L-lysine: step 6/6.</text>
</comment>
<evidence type="ECO:0000256" key="7">
    <source>
        <dbReference type="ARBA" id="ARBA00022532"/>
    </source>
</evidence>
<comment type="catalytic activity">
    <reaction evidence="11 12">
        <text>N(6)-[(R)-dihydrolipoyl]-L-lysyl-[protein] + succinyl-CoA = N(6)-[(R)-S(8)-succinyldihydrolipoyl]-L-lysyl-[protein] + CoA</text>
        <dbReference type="Rhea" id="RHEA:15213"/>
        <dbReference type="Rhea" id="RHEA-COMP:10475"/>
        <dbReference type="Rhea" id="RHEA-COMP:20092"/>
        <dbReference type="ChEBI" id="CHEBI:57287"/>
        <dbReference type="ChEBI" id="CHEBI:57292"/>
        <dbReference type="ChEBI" id="CHEBI:83100"/>
        <dbReference type="ChEBI" id="CHEBI:83120"/>
        <dbReference type="EC" id="2.3.1.61"/>
    </reaction>
</comment>
<sequence>MTTEIRVPTLGESVTEATVGKWFKKLGEAVAMDEPLVELETDKVTVEVPSPVAGKLSEIIAKEGDTVEVKALLGTVEAGQAGVSQSFSPSVTPVPEVSSESEKLASSSAMPPSPSAAKLMAENNVAKSDISGSGKRGQILKEDVIGGLEQGTKTPTPSSSETGSSMVSVPETREERVRMTKLRQTIARRLKDAQNVAAMLTTFNEVDMSAIMDLRKRYKDLFEKKHGVKLGFMGFFTKAVCHALKELPAVNAEIDGTDIVYKNYVNVGIAVGTDKGLVVPVVRDADQMSLAEIEKEIGRLGRLARDGKLAVSDMQGGTFTITNGGVYGSLMSTPILNAPQSGILGMHAIKERAMVIEGQVVIRPMMYLALSYDHRIVDGQEAVTFLVRVKESLEDPERLVLDL</sequence>
<dbReference type="SUPFAM" id="SSF47005">
    <property type="entry name" value="Peripheral subunit-binding domain of 2-oxo acid dehydrogenase complex"/>
    <property type="match status" value="1"/>
</dbReference>
<feature type="region of interest" description="Disordered" evidence="13">
    <location>
        <begin position="146"/>
        <end position="177"/>
    </location>
</feature>
<dbReference type="InterPro" id="IPR003016">
    <property type="entry name" value="2-oxoA_DH_lipoyl-BS"/>
</dbReference>
<evidence type="ECO:0000256" key="10">
    <source>
        <dbReference type="ARBA" id="ARBA00023315"/>
    </source>
</evidence>
<dbReference type="Gene3D" id="2.40.50.100">
    <property type="match status" value="1"/>
</dbReference>
<evidence type="ECO:0000313" key="17">
    <source>
        <dbReference type="Proteomes" id="UP000321311"/>
    </source>
</evidence>
<comment type="similarity">
    <text evidence="3 12">Belongs to the 2-oxoacid dehydrogenase family.</text>
</comment>
<evidence type="ECO:0000256" key="5">
    <source>
        <dbReference type="ARBA" id="ARBA00012945"/>
    </source>
</evidence>
<dbReference type="UniPathway" id="UPA00868">
    <property type="reaction ID" value="UER00840"/>
</dbReference>
<gene>
    <name evidence="16" type="primary">odhB</name>
    <name evidence="16" type="ORF">D1092_08600</name>
</gene>
<comment type="cofactor">
    <cofactor evidence="12">
        <name>(R)-lipoate</name>
        <dbReference type="ChEBI" id="CHEBI:83088"/>
    </cofactor>
    <text evidence="12">Binds 1 lipoyl cofactor covalently.</text>
</comment>
<evidence type="ECO:0000256" key="9">
    <source>
        <dbReference type="ARBA" id="ARBA00022823"/>
    </source>
</evidence>
<evidence type="ECO:0000256" key="11">
    <source>
        <dbReference type="ARBA" id="ARBA00052761"/>
    </source>
</evidence>
<dbReference type="AlphaFoldDB" id="A0A5B9D3U3"/>
<dbReference type="NCBIfam" id="NF004309">
    <property type="entry name" value="PRK05704.1"/>
    <property type="match status" value="1"/>
</dbReference>
<keyword evidence="10 12" id="KW-0012">Acyltransferase</keyword>
<dbReference type="GO" id="GO:0045252">
    <property type="term" value="C:oxoglutarate dehydrogenase complex"/>
    <property type="evidence" value="ECO:0007669"/>
    <property type="project" value="UniProtKB-UniRule"/>
</dbReference>
<evidence type="ECO:0000259" key="14">
    <source>
        <dbReference type="PROSITE" id="PS50968"/>
    </source>
</evidence>
<comment type="subunit">
    <text evidence="4">Forms a 24-polypeptide structural core with octahedral symmetry. Part of the 2-oxoglutarate dehydrogenase (OGDH) complex composed of E1 (2-oxoglutarate dehydrogenase), E2 (dihydrolipoamide succinyltransferase) and E3 (dihydrolipoamide dehydrogenase); the complex contains multiple copies of the three enzymatic components (E1, E2 and E3).</text>
</comment>
<evidence type="ECO:0000256" key="1">
    <source>
        <dbReference type="ARBA" id="ARBA00004052"/>
    </source>
</evidence>
<protein>
    <recommendedName>
        <fullName evidence="6 12">Dihydrolipoyllysine-residue succinyltransferase component of 2-oxoglutarate dehydrogenase complex</fullName>
        <ecNumber evidence="5 12">2.3.1.61</ecNumber>
    </recommendedName>
    <alternativeName>
        <fullName evidence="12">2-oxoglutarate dehydrogenase complex component E2</fullName>
    </alternativeName>
</protein>
<reference evidence="17" key="1">
    <citation type="submission" date="2019-07" db="EMBL/GenBank/DDBJ databases">
        <title>Bartonella kosoyii sp. nov. and Bartonella krasnovii sp. nov., two novel members of the Bartonella elizabethae complex sensu lato, isolated from black rats and wild desert rodent-fleas.</title>
        <authorList>
            <person name="Gutierrez R."/>
            <person name="Shalit T."/>
            <person name="Markus B."/>
            <person name="Yuan C."/>
            <person name="Nachum-Biala Y."/>
            <person name="Elad D."/>
            <person name="Harrus S."/>
        </authorList>
    </citation>
    <scope>NUCLEOTIDE SEQUENCE [LARGE SCALE GENOMIC DNA]</scope>
    <source>
        <strain evidence="17">OE 1-1</strain>
    </source>
</reference>
<keyword evidence="7 12" id="KW-0816">Tricarboxylic acid cycle</keyword>
<dbReference type="GO" id="GO:0006099">
    <property type="term" value="P:tricarboxylic acid cycle"/>
    <property type="evidence" value="ECO:0007669"/>
    <property type="project" value="UniProtKB-UniRule"/>
</dbReference>
<dbReference type="KEGG" id="barn:D1092_08600"/>
<dbReference type="SUPFAM" id="SSF52777">
    <property type="entry name" value="CoA-dependent acyltransferases"/>
    <property type="match status" value="1"/>
</dbReference>
<evidence type="ECO:0000256" key="13">
    <source>
        <dbReference type="SAM" id="MobiDB-lite"/>
    </source>
</evidence>
<dbReference type="Pfam" id="PF00198">
    <property type="entry name" value="2-oxoacid_dh"/>
    <property type="match status" value="1"/>
</dbReference>
<evidence type="ECO:0000256" key="6">
    <source>
        <dbReference type="ARBA" id="ARBA00019511"/>
    </source>
</evidence>
<dbReference type="Gene3D" id="3.30.559.10">
    <property type="entry name" value="Chloramphenicol acetyltransferase-like domain"/>
    <property type="match status" value="1"/>
</dbReference>
<dbReference type="SUPFAM" id="SSF51230">
    <property type="entry name" value="Single hybrid motif"/>
    <property type="match status" value="1"/>
</dbReference>
<evidence type="ECO:0000256" key="8">
    <source>
        <dbReference type="ARBA" id="ARBA00022679"/>
    </source>
</evidence>
<dbReference type="InterPro" id="IPR036625">
    <property type="entry name" value="E3-bd_dom_sf"/>
</dbReference>
<dbReference type="Proteomes" id="UP000321311">
    <property type="component" value="Chromosome"/>
</dbReference>